<dbReference type="Proteomes" id="UP000314294">
    <property type="component" value="Unassembled WGS sequence"/>
</dbReference>
<reference evidence="1 2" key="1">
    <citation type="submission" date="2019-03" db="EMBL/GenBank/DDBJ databases">
        <title>First draft genome of Liparis tanakae, snailfish: a comprehensive survey of snailfish specific genes.</title>
        <authorList>
            <person name="Kim W."/>
            <person name="Song I."/>
            <person name="Jeong J.-H."/>
            <person name="Kim D."/>
            <person name="Kim S."/>
            <person name="Ryu S."/>
            <person name="Song J.Y."/>
            <person name="Lee S.K."/>
        </authorList>
    </citation>
    <scope>NUCLEOTIDE SEQUENCE [LARGE SCALE GENOMIC DNA]</scope>
    <source>
        <tissue evidence="1">Muscle</tissue>
    </source>
</reference>
<evidence type="ECO:0000313" key="2">
    <source>
        <dbReference type="Proteomes" id="UP000314294"/>
    </source>
</evidence>
<evidence type="ECO:0000313" key="1">
    <source>
        <dbReference type="EMBL" id="TNN78059.1"/>
    </source>
</evidence>
<protein>
    <submittedName>
        <fullName evidence="1">Uncharacterized protein</fullName>
    </submittedName>
</protein>
<gene>
    <name evidence="1" type="ORF">EYF80_011813</name>
</gene>
<name>A0A4Z2IJA2_9TELE</name>
<accession>A0A4Z2IJA2</accession>
<dbReference type="AlphaFoldDB" id="A0A4Z2IJA2"/>
<proteinExistence type="predicted"/>
<keyword evidence="2" id="KW-1185">Reference proteome</keyword>
<comment type="caution">
    <text evidence="1">The sequence shown here is derived from an EMBL/GenBank/DDBJ whole genome shotgun (WGS) entry which is preliminary data.</text>
</comment>
<sequence>MCTCQEDAQLGGLRVAERGHVCFQHRSDITMLTSEGSELARFLLEDDRAHVTPRIEASGPFPNHYAITLMVVRTWQILSKIGFVRDDVAERRVKFFNAPKSINQALQPAFDTYLRPVFAGIN</sequence>
<organism evidence="1 2">
    <name type="scientific">Liparis tanakae</name>
    <name type="common">Tanaka's snailfish</name>
    <dbReference type="NCBI Taxonomy" id="230148"/>
    <lineage>
        <taxon>Eukaryota</taxon>
        <taxon>Metazoa</taxon>
        <taxon>Chordata</taxon>
        <taxon>Craniata</taxon>
        <taxon>Vertebrata</taxon>
        <taxon>Euteleostomi</taxon>
        <taxon>Actinopterygii</taxon>
        <taxon>Neopterygii</taxon>
        <taxon>Teleostei</taxon>
        <taxon>Neoteleostei</taxon>
        <taxon>Acanthomorphata</taxon>
        <taxon>Eupercaria</taxon>
        <taxon>Perciformes</taxon>
        <taxon>Cottioidei</taxon>
        <taxon>Cottales</taxon>
        <taxon>Liparidae</taxon>
        <taxon>Liparis</taxon>
    </lineage>
</organism>
<dbReference type="EMBL" id="SRLO01000077">
    <property type="protein sequence ID" value="TNN78059.1"/>
    <property type="molecule type" value="Genomic_DNA"/>
</dbReference>